<evidence type="ECO:0000313" key="3">
    <source>
        <dbReference type="Proteomes" id="UP000811255"/>
    </source>
</evidence>
<dbReference type="RefSeq" id="WP_214535380.1">
    <property type="nucleotide sequence ID" value="NZ_JAHFVK010000001.1"/>
</dbReference>
<dbReference type="EMBL" id="JAHFVK010000001">
    <property type="protein sequence ID" value="MBT2134019.1"/>
    <property type="molecule type" value="Genomic_DNA"/>
</dbReference>
<sequence length="234" mass="24486">MRNAATFSGIFQELVSLIGDARRDVAVYTLVVGGLTAIGVVLGLTETSSGTISYGFSVDANDTPASALFELVAAVVSIVATYVLLTRYLAARGQLQSEEGRFWPYLGMAIVSMIAAFIGLIFLIIPGVILLVRWSAASGYLIGARRGVFESLSASWHATKGNGWAIFFVSLVLLFGFGVIVVLVSGVFTLAGETVGGIISSFVEAAVSGVYAGLGIAIYSLVHDEAGELDEVFA</sequence>
<keyword evidence="3" id="KW-1185">Reference proteome</keyword>
<proteinExistence type="predicted"/>
<gene>
    <name evidence="2" type="ORF">KK137_06700</name>
</gene>
<evidence type="ECO:0000256" key="1">
    <source>
        <dbReference type="SAM" id="Phobius"/>
    </source>
</evidence>
<keyword evidence="1" id="KW-0472">Membrane</keyword>
<protein>
    <recommendedName>
        <fullName evidence="4">Glycerophosphoryl diester phosphodiesterase membrane domain-containing protein</fullName>
    </recommendedName>
</protein>
<keyword evidence="1" id="KW-0812">Transmembrane</keyword>
<feature type="transmembrane region" description="Helical" evidence="1">
    <location>
        <begin position="164"/>
        <end position="190"/>
    </location>
</feature>
<name>A0ABS5W6J9_9SPHN</name>
<keyword evidence="1" id="KW-1133">Transmembrane helix</keyword>
<evidence type="ECO:0008006" key="4">
    <source>
        <dbReference type="Google" id="ProtNLM"/>
    </source>
</evidence>
<reference evidence="2 3" key="1">
    <citation type="submission" date="2021-05" db="EMBL/GenBank/DDBJ databases">
        <title>Croceibacterium sp. LX-88 genome sequence.</title>
        <authorList>
            <person name="Luo X."/>
        </authorList>
    </citation>
    <scope>NUCLEOTIDE SEQUENCE [LARGE SCALE GENOMIC DNA]</scope>
    <source>
        <strain evidence="2 3">LX-88</strain>
    </source>
</reference>
<evidence type="ECO:0000313" key="2">
    <source>
        <dbReference type="EMBL" id="MBT2134019.1"/>
    </source>
</evidence>
<organism evidence="2 3">
    <name type="scientific">Croceibacterium selenioxidans</name>
    <dbReference type="NCBI Taxonomy" id="2838833"/>
    <lineage>
        <taxon>Bacteria</taxon>
        <taxon>Pseudomonadati</taxon>
        <taxon>Pseudomonadota</taxon>
        <taxon>Alphaproteobacteria</taxon>
        <taxon>Sphingomonadales</taxon>
        <taxon>Erythrobacteraceae</taxon>
        <taxon>Croceibacterium</taxon>
    </lineage>
</organism>
<accession>A0ABS5W6J9</accession>
<comment type="caution">
    <text evidence="2">The sequence shown here is derived from an EMBL/GenBank/DDBJ whole genome shotgun (WGS) entry which is preliminary data.</text>
</comment>
<feature type="transmembrane region" description="Helical" evidence="1">
    <location>
        <begin position="65"/>
        <end position="85"/>
    </location>
</feature>
<feature type="transmembrane region" description="Helical" evidence="1">
    <location>
        <begin position="202"/>
        <end position="222"/>
    </location>
</feature>
<dbReference type="Proteomes" id="UP000811255">
    <property type="component" value="Unassembled WGS sequence"/>
</dbReference>
<feature type="transmembrane region" description="Helical" evidence="1">
    <location>
        <begin position="25"/>
        <end position="45"/>
    </location>
</feature>
<feature type="transmembrane region" description="Helical" evidence="1">
    <location>
        <begin position="105"/>
        <end position="132"/>
    </location>
</feature>